<dbReference type="AlphaFoldDB" id="A0A8T2VCX2"/>
<comment type="caution">
    <text evidence="1">The sequence shown here is derived from an EMBL/GenBank/DDBJ whole genome shotgun (WGS) entry which is preliminary data.</text>
</comment>
<evidence type="ECO:0008006" key="3">
    <source>
        <dbReference type="Google" id="ProtNLM"/>
    </source>
</evidence>
<keyword evidence="2" id="KW-1185">Reference proteome</keyword>
<evidence type="ECO:0000313" key="1">
    <source>
        <dbReference type="EMBL" id="KAH7444898.1"/>
    </source>
</evidence>
<dbReference type="EMBL" id="CM035407">
    <property type="protein sequence ID" value="KAH7444898.1"/>
    <property type="molecule type" value="Genomic_DNA"/>
</dbReference>
<accession>A0A8T2VCX2</accession>
<dbReference type="PANTHER" id="PTHR11439">
    <property type="entry name" value="GAG-POL-RELATED RETROTRANSPOSON"/>
    <property type="match status" value="1"/>
</dbReference>
<evidence type="ECO:0000313" key="2">
    <source>
        <dbReference type="Proteomes" id="UP000825935"/>
    </source>
</evidence>
<name>A0A8T2VCX2_CERRI</name>
<organism evidence="1 2">
    <name type="scientific">Ceratopteris richardii</name>
    <name type="common">Triangle waterfern</name>
    <dbReference type="NCBI Taxonomy" id="49495"/>
    <lineage>
        <taxon>Eukaryota</taxon>
        <taxon>Viridiplantae</taxon>
        <taxon>Streptophyta</taxon>
        <taxon>Embryophyta</taxon>
        <taxon>Tracheophyta</taxon>
        <taxon>Polypodiopsida</taxon>
        <taxon>Polypodiidae</taxon>
        <taxon>Polypodiales</taxon>
        <taxon>Pteridineae</taxon>
        <taxon>Pteridaceae</taxon>
        <taxon>Parkerioideae</taxon>
        <taxon>Ceratopteris</taxon>
    </lineage>
</organism>
<dbReference type="Proteomes" id="UP000825935">
    <property type="component" value="Chromosome 2"/>
</dbReference>
<dbReference type="OrthoDB" id="909493at2759"/>
<protein>
    <recommendedName>
        <fullName evidence="3">Mitochondrial protein</fullName>
    </recommendedName>
</protein>
<sequence>MLIYLCNIWSNIQFVVSQAPRFMHKPFKIRWKEVKQIFRYLKGIMNYVMIFSKSLHFILQGFEDFDWADDKNTRTTNDYCFYVGECLISWLSKKQSIVATFSSEAKYRASLWLHLKLFG</sequence>
<proteinExistence type="predicted"/>
<dbReference type="PANTHER" id="PTHR11439:SF467">
    <property type="entry name" value="INTEGRASE CATALYTIC DOMAIN-CONTAINING PROTEIN"/>
    <property type="match status" value="1"/>
</dbReference>
<reference evidence="1" key="1">
    <citation type="submission" date="2021-08" db="EMBL/GenBank/DDBJ databases">
        <title>WGS assembly of Ceratopteris richardii.</title>
        <authorList>
            <person name="Marchant D.B."/>
            <person name="Chen G."/>
            <person name="Jenkins J."/>
            <person name="Shu S."/>
            <person name="Leebens-Mack J."/>
            <person name="Grimwood J."/>
            <person name="Schmutz J."/>
            <person name="Soltis P."/>
            <person name="Soltis D."/>
            <person name="Chen Z.-H."/>
        </authorList>
    </citation>
    <scope>NUCLEOTIDE SEQUENCE</scope>
    <source>
        <strain evidence="1">Whitten #5841</strain>
        <tissue evidence="1">Leaf</tissue>
    </source>
</reference>
<gene>
    <name evidence="1" type="ORF">KP509_02G096700</name>
</gene>